<name>A0A916SXN3_9ACTN</name>
<dbReference type="Proteomes" id="UP000621454">
    <property type="component" value="Unassembled WGS sequence"/>
</dbReference>
<dbReference type="RefSeq" id="WP_188585125.1">
    <property type="nucleotide sequence ID" value="NZ_BMGC01000003.1"/>
</dbReference>
<comment type="caution">
    <text evidence="2">The sequence shown here is derived from an EMBL/GenBank/DDBJ whole genome shotgun (WGS) entry which is preliminary data.</text>
</comment>
<accession>A0A916SXN3</accession>
<keyword evidence="3" id="KW-1185">Reference proteome</keyword>
<feature type="region of interest" description="Disordered" evidence="1">
    <location>
        <begin position="90"/>
        <end position="145"/>
    </location>
</feature>
<dbReference type="InterPro" id="IPR019639">
    <property type="entry name" value="DUF2505"/>
</dbReference>
<protein>
    <submittedName>
        <fullName evidence="2">Uncharacterized protein</fullName>
    </submittedName>
</protein>
<dbReference type="AlphaFoldDB" id="A0A916SXN3"/>
<organism evidence="2 3">
    <name type="scientific">Gordonia jinhuaensis</name>
    <dbReference type="NCBI Taxonomy" id="1517702"/>
    <lineage>
        <taxon>Bacteria</taxon>
        <taxon>Bacillati</taxon>
        <taxon>Actinomycetota</taxon>
        <taxon>Actinomycetes</taxon>
        <taxon>Mycobacteriales</taxon>
        <taxon>Gordoniaceae</taxon>
        <taxon>Gordonia</taxon>
    </lineage>
</organism>
<evidence type="ECO:0000313" key="2">
    <source>
        <dbReference type="EMBL" id="GGB20856.1"/>
    </source>
</evidence>
<gene>
    <name evidence="2" type="ORF">GCM10011489_06220</name>
</gene>
<proteinExistence type="predicted"/>
<reference evidence="2" key="2">
    <citation type="submission" date="2020-09" db="EMBL/GenBank/DDBJ databases">
        <authorList>
            <person name="Sun Q."/>
            <person name="Zhou Y."/>
        </authorList>
    </citation>
    <scope>NUCLEOTIDE SEQUENCE</scope>
    <source>
        <strain evidence="2">CGMCC 1.12827</strain>
    </source>
</reference>
<evidence type="ECO:0000256" key="1">
    <source>
        <dbReference type="SAM" id="MobiDB-lite"/>
    </source>
</evidence>
<reference evidence="2" key="1">
    <citation type="journal article" date="2014" name="Int. J. Syst. Evol. Microbiol.">
        <title>Complete genome sequence of Corynebacterium casei LMG S-19264T (=DSM 44701T), isolated from a smear-ripened cheese.</title>
        <authorList>
            <consortium name="US DOE Joint Genome Institute (JGI-PGF)"/>
            <person name="Walter F."/>
            <person name="Albersmeier A."/>
            <person name="Kalinowski J."/>
            <person name="Ruckert C."/>
        </authorList>
    </citation>
    <scope>NUCLEOTIDE SEQUENCE</scope>
    <source>
        <strain evidence="2">CGMCC 1.12827</strain>
    </source>
</reference>
<evidence type="ECO:0000313" key="3">
    <source>
        <dbReference type="Proteomes" id="UP000621454"/>
    </source>
</evidence>
<feature type="compositionally biased region" description="Gly residues" evidence="1">
    <location>
        <begin position="98"/>
        <end position="117"/>
    </location>
</feature>
<dbReference type="Pfam" id="PF10698">
    <property type="entry name" value="DUF2505"/>
    <property type="match status" value="2"/>
</dbReference>
<sequence length="199" mass="21408">MARRLSYSARYTHPADKVYSALASRDMWDARMKEFRKLTPQSEIVEFISGDEGLSVTLLQTIPRTQLPAIAQTVMKKDMVITRKESLGPLAAGTTDAGTGGADGGGADGSSADGGGEPATDGRRAEGTYTASIPAGPGSLNGWQELFDTETGSTNRRTTEVKVFLPFINGKLEQLMLVNLVDLFRSEAEFTAGWIDENL</sequence>
<dbReference type="EMBL" id="BMGC01000003">
    <property type="protein sequence ID" value="GGB20856.1"/>
    <property type="molecule type" value="Genomic_DNA"/>
</dbReference>